<keyword evidence="2 4" id="KW-0808">Transferase</keyword>
<dbReference type="EMBL" id="JBHUKR010000009">
    <property type="protein sequence ID" value="MFD2418834.1"/>
    <property type="molecule type" value="Genomic_DNA"/>
</dbReference>
<reference evidence="6" key="1">
    <citation type="journal article" date="2019" name="Int. J. Syst. Evol. Microbiol.">
        <title>The Global Catalogue of Microorganisms (GCM) 10K type strain sequencing project: providing services to taxonomists for standard genome sequencing and annotation.</title>
        <authorList>
            <consortium name="The Broad Institute Genomics Platform"/>
            <consortium name="The Broad Institute Genome Sequencing Center for Infectious Disease"/>
            <person name="Wu L."/>
            <person name="Ma J."/>
        </authorList>
    </citation>
    <scope>NUCLEOTIDE SEQUENCE [LARGE SCALE GENOMIC DNA]</scope>
    <source>
        <strain evidence="6">CGMCC 4.7645</strain>
    </source>
</reference>
<keyword evidence="6" id="KW-1185">Reference proteome</keyword>
<sequence>MPRVVVAPDKFKGSLPADRVAEAVAAGLRRVVPTAEVFECPIADGGEGTVAAAVAAGFRHVRLTATGPTGERVATGYARRGETAVVELAAVSGFGLLPGGRLAPLTASTLGVGEVIRQALDDGCTRVVLGIGGSTSTDGGAGLVRGLGARLLDADGDELPPGGAALLKLDRIDLDGLREADIVLAGDVDNPLLGEHGAAAVYAPQKGATAAEVELLERALARFAAVVRAQTGADLAEAPGAGAAGGVGFAALALLGAVFRPGIDVVLELAGFEDKLTGTDLVITGEGSVDEQTLRGKGPAGVAAAAKAHGIPAVAVAGRVTLAPEVLARHGFSAAYALTGIEPDIDRCLAHPAELLERLAAQVATDWLTAS</sequence>
<comment type="caution">
    <text evidence="5">The sequence shown here is derived from an EMBL/GenBank/DDBJ whole genome shotgun (WGS) entry which is preliminary data.</text>
</comment>
<evidence type="ECO:0000256" key="2">
    <source>
        <dbReference type="ARBA" id="ARBA00022679"/>
    </source>
</evidence>
<dbReference type="SUPFAM" id="SSF110738">
    <property type="entry name" value="Glycerate kinase I"/>
    <property type="match status" value="1"/>
</dbReference>
<dbReference type="PIRSF" id="PIRSF006078">
    <property type="entry name" value="GlxK"/>
    <property type="match status" value="1"/>
</dbReference>
<dbReference type="InterPro" id="IPR004381">
    <property type="entry name" value="Glycerate_kinase"/>
</dbReference>
<name>A0ABW5FW55_9PSEU</name>
<dbReference type="Proteomes" id="UP001597417">
    <property type="component" value="Unassembled WGS sequence"/>
</dbReference>
<dbReference type="NCBIfam" id="TIGR00045">
    <property type="entry name" value="glycerate kinase"/>
    <property type="match status" value="1"/>
</dbReference>
<evidence type="ECO:0000313" key="5">
    <source>
        <dbReference type="EMBL" id="MFD2418834.1"/>
    </source>
</evidence>
<dbReference type="InterPro" id="IPR018193">
    <property type="entry name" value="Glyc_kinase_flavodox-like_fold"/>
</dbReference>
<gene>
    <name evidence="5" type="ORF">ACFSXZ_21120</name>
</gene>
<proteinExistence type="inferred from homology"/>
<keyword evidence="3 4" id="KW-0418">Kinase</keyword>
<dbReference type="InterPro" id="IPR036129">
    <property type="entry name" value="Glycerate_kinase_sf"/>
</dbReference>
<dbReference type="Pfam" id="PF02595">
    <property type="entry name" value="Gly_kinase"/>
    <property type="match status" value="1"/>
</dbReference>
<evidence type="ECO:0000313" key="6">
    <source>
        <dbReference type="Proteomes" id="UP001597417"/>
    </source>
</evidence>
<dbReference type="Gene3D" id="3.40.50.10350">
    <property type="entry name" value="Glycerate kinase, domain 1"/>
    <property type="match status" value="1"/>
</dbReference>
<accession>A0ABW5FW55</accession>
<comment type="similarity">
    <text evidence="1 4">Belongs to the glycerate kinase type-1 family.</text>
</comment>
<evidence type="ECO:0000256" key="4">
    <source>
        <dbReference type="PIRNR" id="PIRNR006078"/>
    </source>
</evidence>
<dbReference type="PANTHER" id="PTHR21599">
    <property type="entry name" value="GLYCERATE KINASE"/>
    <property type="match status" value="1"/>
</dbReference>
<protein>
    <submittedName>
        <fullName evidence="5">Glycerate kinase</fullName>
    </submittedName>
</protein>
<evidence type="ECO:0000256" key="1">
    <source>
        <dbReference type="ARBA" id="ARBA00006284"/>
    </source>
</evidence>
<organism evidence="5 6">
    <name type="scientific">Amycolatopsis pigmentata</name>
    <dbReference type="NCBI Taxonomy" id="450801"/>
    <lineage>
        <taxon>Bacteria</taxon>
        <taxon>Bacillati</taxon>
        <taxon>Actinomycetota</taxon>
        <taxon>Actinomycetes</taxon>
        <taxon>Pseudonocardiales</taxon>
        <taxon>Pseudonocardiaceae</taxon>
        <taxon>Amycolatopsis</taxon>
    </lineage>
</organism>
<dbReference type="GO" id="GO:0016301">
    <property type="term" value="F:kinase activity"/>
    <property type="evidence" value="ECO:0007669"/>
    <property type="project" value="UniProtKB-KW"/>
</dbReference>
<dbReference type="PANTHER" id="PTHR21599:SF0">
    <property type="entry name" value="GLYCERATE KINASE"/>
    <property type="match status" value="1"/>
</dbReference>
<dbReference type="RefSeq" id="WP_378266837.1">
    <property type="nucleotide sequence ID" value="NZ_JBHUKR010000009.1"/>
</dbReference>
<dbReference type="Gene3D" id="3.90.1510.10">
    <property type="entry name" value="Glycerate kinase, domain 2"/>
    <property type="match status" value="1"/>
</dbReference>
<evidence type="ECO:0000256" key="3">
    <source>
        <dbReference type="ARBA" id="ARBA00022777"/>
    </source>
</evidence>
<dbReference type="InterPro" id="IPR018197">
    <property type="entry name" value="Glycerate_kinase_RE-like"/>
</dbReference>